<dbReference type="Proteomes" id="UP000279673">
    <property type="component" value="Unassembled WGS sequence"/>
</dbReference>
<dbReference type="EMBL" id="RCHI01000030">
    <property type="protein sequence ID" value="RLL61535.1"/>
    <property type="molecule type" value="Genomic_DNA"/>
</dbReference>
<dbReference type="RefSeq" id="WP_121535008.1">
    <property type="nucleotide sequence ID" value="NZ_RCHI01000030.1"/>
</dbReference>
<dbReference type="AlphaFoldDB" id="A0A421BIZ2"/>
<name>A0A421BIZ2_9RHOB</name>
<gene>
    <name evidence="1" type="ORF">DYS74_18000</name>
</gene>
<accession>A0A421BIZ2</accession>
<evidence type="ECO:0000313" key="1">
    <source>
        <dbReference type="EMBL" id="RLL61535.1"/>
    </source>
</evidence>
<organism evidence="1 2">
    <name type="scientific">Paenirhodobacter hankyongi</name>
    <dbReference type="NCBI Taxonomy" id="2294033"/>
    <lineage>
        <taxon>Bacteria</taxon>
        <taxon>Pseudomonadati</taxon>
        <taxon>Pseudomonadota</taxon>
        <taxon>Alphaproteobacteria</taxon>
        <taxon>Rhodobacterales</taxon>
        <taxon>Rhodobacter group</taxon>
        <taxon>Paenirhodobacter</taxon>
    </lineage>
</organism>
<evidence type="ECO:0000313" key="2">
    <source>
        <dbReference type="Proteomes" id="UP000279673"/>
    </source>
</evidence>
<proteinExistence type="predicted"/>
<reference evidence="1 2" key="1">
    <citation type="submission" date="2018-10" db="EMBL/GenBank/DDBJ databases">
        <title>Rhodobacter sp . BO-81.</title>
        <authorList>
            <person name="Im W.T."/>
        </authorList>
    </citation>
    <scope>NUCLEOTIDE SEQUENCE [LARGE SCALE GENOMIC DNA]</scope>
    <source>
        <strain evidence="1 2">BO-81</strain>
    </source>
</reference>
<protein>
    <submittedName>
        <fullName evidence="1">Uncharacterized protein</fullName>
    </submittedName>
</protein>
<sequence>MTAKTIRGLSGGERFLITCDACCAEIAFDVRKPLGTIARRTEYTSGRAFERAARSKGWTCARVNGQGQDLCPRCTRRQRGADEPKPKPIEEKTMVQKTEAKQALRQPSQEQRGDIIEMLVLTYDRKAKRYKGADTDKTVSEAVGAWCLPGWVAEIREANFGPAGGNEEIEAIRAEIAAVQADCAERVAGLGKRLDAVCAAIGPRAARI</sequence>
<keyword evidence="2" id="KW-1185">Reference proteome</keyword>
<comment type="caution">
    <text evidence="1">The sequence shown here is derived from an EMBL/GenBank/DDBJ whole genome shotgun (WGS) entry which is preliminary data.</text>
</comment>